<feature type="region of interest" description="Disordered" evidence="1">
    <location>
        <begin position="85"/>
        <end position="132"/>
    </location>
</feature>
<name>A0AAN6Q0E3_9PEZI</name>
<sequence length="236" mass="26988">MAAALQDRIALLSQAAIQLQRVVNDQLESVQLLTEADVFLDVEQLTGINMQEATEQLRVDRGILEDLYAQLDWALNLWSRTAADGDEQELRPKPQHDDPPPPQPFIEEPPSRVSRHCRPPAIINDPSVGSRMRHRQRWEEWTHAATIHDPSILDLSRPTRWWMQEQTQYGLCQPGEQDQLEHAARAAQFNRVHAPVPPSRSVAQEKNLRPGNPWTNPPRSRIPEEDAMSPRTVPRV</sequence>
<proteinExistence type="predicted"/>
<organism evidence="2 3">
    <name type="scientific">Parathielavia hyrcaniae</name>
    <dbReference type="NCBI Taxonomy" id="113614"/>
    <lineage>
        <taxon>Eukaryota</taxon>
        <taxon>Fungi</taxon>
        <taxon>Dikarya</taxon>
        <taxon>Ascomycota</taxon>
        <taxon>Pezizomycotina</taxon>
        <taxon>Sordariomycetes</taxon>
        <taxon>Sordariomycetidae</taxon>
        <taxon>Sordariales</taxon>
        <taxon>Chaetomiaceae</taxon>
        <taxon>Parathielavia</taxon>
    </lineage>
</organism>
<evidence type="ECO:0000313" key="3">
    <source>
        <dbReference type="Proteomes" id="UP001305647"/>
    </source>
</evidence>
<feature type="compositionally biased region" description="Basic and acidic residues" evidence="1">
    <location>
        <begin position="88"/>
        <end position="99"/>
    </location>
</feature>
<gene>
    <name evidence="2" type="ORF">N658DRAFT_475153</name>
</gene>
<dbReference type="AlphaFoldDB" id="A0AAN6Q0E3"/>
<feature type="region of interest" description="Disordered" evidence="1">
    <location>
        <begin position="192"/>
        <end position="236"/>
    </location>
</feature>
<reference evidence="2" key="2">
    <citation type="submission" date="2023-05" db="EMBL/GenBank/DDBJ databases">
        <authorList>
            <consortium name="Lawrence Berkeley National Laboratory"/>
            <person name="Steindorff A."/>
            <person name="Hensen N."/>
            <person name="Bonometti L."/>
            <person name="Westerberg I."/>
            <person name="Brannstrom I.O."/>
            <person name="Guillou S."/>
            <person name="Cros-Aarteil S."/>
            <person name="Calhoun S."/>
            <person name="Haridas S."/>
            <person name="Kuo A."/>
            <person name="Mondo S."/>
            <person name="Pangilinan J."/>
            <person name="Riley R."/>
            <person name="Labutti K."/>
            <person name="Andreopoulos B."/>
            <person name="Lipzen A."/>
            <person name="Chen C."/>
            <person name="Yanf M."/>
            <person name="Daum C."/>
            <person name="Ng V."/>
            <person name="Clum A."/>
            <person name="Ohm R."/>
            <person name="Martin F."/>
            <person name="Silar P."/>
            <person name="Natvig D."/>
            <person name="Lalanne C."/>
            <person name="Gautier V."/>
            <person name="Ament-Velasquez S.L."/>
            <person name="Kruys A."/>
            <person name="Hutchinson M.I."/>
            <person name="Powell A.J."/>
            <person name="Barry K."/>
            <person name="Miller A.N."/>
            <person name="Grigoriev I.V."/>
            <person name="Debuchy R."/>
            <person name="Gladieux P."/>
            <person name="Thoren M.H."/>
            <person name="Johannesson H."/>
        </authorList>
    </citation>
    <scope>NUCLEOTIDE SEQUENCE</scope>
    <source>
        <strain evidence="2">CBS 757.83</strain>
    </source>
</reference>
<accession>A0AAN6Q0E3</accession>
<dbReference type="EMBL" id="MU863649">
    <property type="protein sequence ID" value="KAK4099425.1"/>
    <property type="molecule type" value="Genomic_DNA"/>
</dbReference>
<dbReference type="Proteomes" id="UP001305647">
    <property type="component" value="Unassembled WGS sequence"/>
</dbReference>
<protein>
    <submittedName>
        <fullName evidence="2">Uncharacterized protein</fullName>
    </submittedName>
</protein>
<evidence type="ECO:0000313" key="2">
    <source>
        <dbReference type="EMBL" id="KAK4099425.1"/>
    </source>
</evidence>
<comment type="caution">
    <text evidence="2">The sequence shown here is derived from an EMBL/GenBank/DDBJ whole genome shotgun (WGS) entry which is preliminary data.</text>
</comment>
<reference evidence="2" key="1">
    <citation type="journal article" date="2023" name="Mol. Phylogenet. Evol.">
        <title>Genome-scale phylogeny and comparative genomics of the fungal order Sordariales.</title>
        <authorList>
            <person name="Hensen N."/>
            <person name="Bonometti L."/>
            <person name="Westerberg I."/>
            <person name="Brannstrom I.O."/>
            <person name="Guillou S."/>
            <person name="Cros-Aarteil S."/>
            <person name="Calhoun S."/>
            <person name="Haridas S."/>
            <person name="Kuo A."/>
            <person name="Mondo S."/>
            <person name="Pangilinan J."/>
            <person name="Riley R."/>
            <person name="LaButti K."/>
            <person name="Andreopoulos B."/>
            <person name="Lipzen A."/>
            <person name="Chen C."/>
            <person name="Yan M."/>
            <person name="Daum C."/>
            <person name="Ng V."/>
            <person name="Clum A."/>
            <person name="Steindorff A."/>
            <person name="Ohm R.A."/>
            <person name="Martin F."/>
            <person name="Silar P."/>
            <person name="Natvig D.O."/>
            <person name="Lalanne C."/>
            <person name="Gautier V."/>
            <person name="Ament-Velasquez S.L."/>
            <person name="Kruys A."/>
            <person name="Hutchinson M.I."/>
            <person name="Powell A.J."/>
            <person name="Barry K."/>
            <person name="Miller A.N."/>
            <person name="Grigoriev I.V."/>
            <person name="Debuchy R."/>
            <person name="Gladieux P."/>
            <person name="Hiltunen Thoren M."/>
            <person name="Johannesson H."/>
        </authorList>
    </citation>
    <scope>NUCLEOTIDE SEQUENCE</scope>
    <source>
        <strain evidence="2">CBS 757.83</strain>
    </source>
</reference>
<keyword evidence="3" id="KW-1185">Reference proteome</keyword>
<evidence type="ECO:0000256" key="1">
    <source>
        <dbReference type="SAM" id="MobiDB-lite"/>
    </source>
</evidence>